<feature type="region of interest" description="Disordered" evidence="1">
    <location>
        <begin position="120"/>
        <end position="147"/>
    </location>
</feature>
<evidence type="ECO:0000256" key="2">
    <source>
        <dbReference type="SAM" id="Phobius"/>
    </source>
</evidence>
<gene>
    <name evidence="4" type="primary">LOC111084902</name>
</gene>
<keyword evidence="2" id="KW-0812">Transmembrane</keyword>
<organism evidence="3 4">
    <name type="scientific">Limulus polyphemus</name>
    <name type="common">Atlantic horseshoe crab</name>
    <dbReference type="NCBI Taxonomy" id="6850"/>
    <lineage>
        <taxon>Eukaryota</taxon>
        <taxon>Metazoa</taxon>
        <taxon>Ecdysozoa</taxon>
        <taxon>Arthropoda</taxon>
        <taxon>Chelicerata</taxon>
        <taxon>Merostomata</taxon>
        <taxon>Xiphosura</taxon>
        <taxon>Limulidae</taxon>
        <taxon>Limulus</taxon>
    </lineage>
</organism>
<evidence type="ECO:0000313" key="4">
    <source>
        <dbReference type="RefSeq" id="XP_022237117.1"/>
    </source>
</evidence>
<sequence length="277" mass="31509">MSSNIKQQDSGQCPVAVTEAPSPSSPRVFDYDDNQRHHRICSRHWRSINRSTLGKDDCRVSRQSKVQNVSVGYEDVPHIKHHHDSRRLRRVASAKESHKTREKLPVRRTFSVRGEEAGALHQHYQHQHRRRSSHRNSQRNHRLSEIRAGGRDRFSSRYLHYQEESSSCSGSLWSPETVTESKYTELDLDGVSSNPPKEIQRRRIVCAVVLTALAILISSVLLVTITLLLTPSRSVMDKDLRKENEDIFRIVPSTMSPYGNVDSTSVNQTSNVTGPPG</sequence>
<feature type="transmembrane region" description="Helical" evidence="2">
    <location>
        <begin position="204"/>
        <end position="229"/>
    </location>
</feature>
<reference evidence="4" key="1">
    <citation type="submission" date="2025-08" db="UniProtKB">
        <authorList>
            <consortium name="RefSeq"/>
        </authorList>
    </citation>
    <scope>IDENTIFICATION</scope>
    <source>
        <tissue evidence="4">Muscle</tissue>
    </source>
</reference>
<dbReference type="RefSeq" id="XP_022237117.1">
    <property type="nucleotide sequence ID" value="XM_022381409.1"/>
</dbReference>
<evidence type="ECO:0000256" key="1">
    <source>
        <dbReference type="SAM" id="MobiDB-lite"/>
    </source>
</evidence>
<feature type="region of interest" description="Disordered" evidence="1">
    <location>
        <begin position="1"/>
        <end position="30"/>
    </location>
</feature>
<feature type="compositionally biased region" description="Polar residues" evidence="1">
    <location>
        <begin position="1"/>
        <end position="11"/>
    </location>
</feature>
<protein>
    <submittedName>
        <fullName evidence="4">Uncharacterized protein LOC111084902</fullName>
    </submittedName>
</protein>
<keyword evidence="3" id="KW-1185">Reference proteome</keyword>
<dbReference type="GeneID" id="111084902"/>
<feature type="compositionally biased region" description="Basic residues" evidence="1">
    <location>
        <begin position="123"/>
        <end position="141"/>
    </location>
</feature>
<dbReference type="Proteomes" id="UP000694941">
    <property type="component" value="Unplaced"/>
</dbReference>
<evidence type="ECO:0000313" key="3">
    <source>
        <dbReference type="Proteomes" id="UP000694941"/>
    </source>
</evidence>
<accession>A0ABM1S0G2</accession>
<keyword evidence="2" id="KW-0472">Membrane</keyword>
<proteinExistence type="predicted"/>
<keyword evidence="2" id="KW-1133">Transmembrane helix</keyword>
<name>A0ABM1S0G2_LIMPO</name>